<proteinExistence type="predicted"/>
<sequence length="336" mass="37893">MEQDSPSPTGSAGSDDLPKKSNLKRRVQEDSDDIRSSKRVRFNEGVKSIEITDAGEDLSIFPTTSLEEQVVDAKQKSQHTLDSDEETEGKEDEKVYDIRSYGRRMFESGKARFEDGQEFTPFNMDEELLEGDFDVQGNFIRKKEEIEQDTWVKEEGFKVVEGKDGSNKNVGDSMDTDEPLDVGAIVNDVKKATALLKPGQSISKFLANLNSQRLKAADERKLRFEAKKKGIPYVDEKVEKINAITELVAPAVNAGFIDQEMTKEELEKKCAELLPESVNEEEGIMWEYKIDDVIKTASTKEMIEMQPNCPAGTVARRVGYESFGDVKRLDFSLYLD</sequence>
<dbReference type="Proteomes" id="UP000887576">
    <property type="component" value="Unplaced"/>
</dbReference>
<evidence type="ECO:0000313" key="2">
    <source>
        <dbReference type="WBParaSite" id="JU765_v2.g13309.t1"/>
    </source>
</evidence>
<organism evidence="1 2">
    <name type="scientific">Panagrolaimus sp. JU765</name>
    <dbReference type="NCBI Taxonomy" id="591449"/>
    <lineage>
        <taxon>Eukaryota</taxon>
        <taxon>Metazoa</taxon>
        <taxon>Ecdysozoa</taxon>
        <taxon>Nematoda</taxon>
        <taxon>Chromadorea</taxon>
        <taxon>Rhabditida</taxon>
        <taxon>Tylenchina</taxon>
        <taxon>Panagrolaimomorpha</taxon>
        <taxon>Panagrolaimoidea</taxon>
        <taxon>Panagrolaimidae</taxon>
        <taxon>Panagrolaimus</taxon>
    </lineage>
</organism>
<reference evidence="2" key="1">
    <citation type="submission" date="2022-11" db="UniProtKB">
        <authorList>
            <consortium name="WormBaseParasite"/>
        </authorList>
    </citation>
    <scope>IDENTIFICATION</scope>
</reference>
<name>A0AC34Q623_9BILA</name>
<dbReference type="WBParaSite" id="JU765_v2.g13309.t1">
    <property type="protein sequence ID" value="JU765_v2.g13309.t1"/>
    <property type="gene ID" value="JU765_v2.g13309"/>
</dbReference>
<evidence type="ECO:0000313" key="1">
    <source>
        <dbReference type="Proteomes" id="UP000887576"/>
    </source>
</evidence>
<protein>
    <submittedName>
        <fullName evidence="2">CD2 antigen cytoplasmic tail-binding protein 2</fullName>
    </submittedName>
</protein>
<accession>A0AC34Q623</accession>